<keyword evidence="5" id="KW-0418">Kinase</keyword>
<feature type="domain" description="HTH luxR-type" evidence="8">
    <location>
        <begin position="530"/>
        <end position="595"/>
    </location>
</feature>
<comment type="catalytic activity">
    <reaction evidence="1">
        <text>ATP + protein L-histidine = ADP + protein N-phospho-L-histidine.</text>
        <dbReference type="EC" id="2.7.13.3"/>
    </reaction>
</comment>
<accession>A0A5B8LGQ7</accession>
<dbReference type="GO" id="GO:0000160">
    <property type="term" value="P:phosphorelay signal transduction system"/>
    <property type="evidence" value="ECO:0007669"/>
    <property type="project" value="InterPro"/>
</dbReference>
<dbReference type="Proteomes" id="UP000315673">
    <property type="component" value="Chromosome"/>
</dbReference>
<dbReference type="CDD" id="cd00130">
    <property type="entry name" value="PAS"/>
    <property type="match status" value="3"/>
</dbReference>
<dbReference type="PANTHER" id="PTHR43304:SF1">
    <property type="entry name" value="PAC DOMAIN-CONTAINING PROTEIN"/>
    <property type="match status" value="1"/>
</dbReference>
<dbReference type="RefSeq" id="WP_146569928.1">
    <property type="nucleotide sequence ID" value="NZ_CP042306.1"/>
</dbReference>
<dbReference type="InterPro" id="IPR000014">
    <property type="entry name" value="PAS"/>
</dbReference>
<dbReference type="SUPFAM" id="SSF46894">
    <property type="entry name" value="C-terminal effector domain of the bipartite response regulators"/>
    <property type="match status" value="1"/>
</dbReference>
<evidence type="ECO:0000256" key="3">
    <source>
        <dbReference type="ARBA" id="ARBA00022553"/>
    </source>
</evidence>
<dbReference type="SUPFAM" id="SSF52172">
    <property type="entry name" value="CheY-like"/>
    <property type="match status" value="1"/>
</dbReference>
<name>A0A5B8LGQ7_9SPHN</name>
<sequence length="607" mass="65492">MTDVAPPSVESNHNAAAFDAIASLVVCQATTFVGLCDADFQPVFLNAAGRKLVGVSADADITNHTILDFFTSEHRPIVEAVVLSTLLREGHWEWELAFRHFTDPSRETEVRWSAFTLKDAADKLVGVAAYVSRDTSERRAIEEAVAKNEARLRAASDLVGLAIYSWDPRSGALNWDDRLRAMWGLPSDAAVDLAVYEAGIHPDDLLRVQRAIAACVDPAGDGRYTIEYRVIGRDDGVTRTIATSGQATFVDGQAVGFIGAAIDVTAQRRTEAAVRASEAQFRSFAAHSSNLIWIGDPADGTIIYRSAAYERIWGVPCGEAPTALAEWMKDVHPDDRQQVEHALASAQAGEVAQVEYRIIRPGDGAVRWLRDTSFPIPDDNGAVARIGGITEDLTQADVRQVYIFSARVAEGRRLAGLVRGLGYRARMFEIGAAFLEVAPVLAPGCVLVDLRKSRSEGLAIPRELKARSVTLPVIALDAPSADVTAAVAAMKAGAVDYVIVKDEASLRAKLAKTIAESHGAVRPTTRDENADARVARLTPRERDVLVGLIEGGTNKSIAQKLGLSPRTVELHRAQVMNRLNASSLTEMLRVALAAGIAPSIGTDHKQR</sequence>
<dbReference type="GO" id="GO:0004673">
    <property type="term" value="F:protein histidine kinase activity"/>
    <property type="evidence" value="ECO:0007669"/>
    <property type="project" value="UniProtKB-EC"/>
</dbReference>
<keyword evidence="12" id="KW-1185">Reference proteome</keyword>
<evidence type="ECO:0000259" key="10">
    <source>
        <dbReference type="PROSITE" id="PS50113"/>
    </source>
</evidence>
<feature type="domain" description="PAC" evidence="10">
    <location>
        <begin position="352"/>
        <end position="405"/>
    </location>
</feature>
<evidence type="ECO:0000256" key="1">
    <source>
        <dbReference type="ARBA" id="ARBA00000085"/>
    </source>
</evidence>
<evidence type="ECO:0000256" key="5">
    <source>
        <dbReference type="ARBA" id="ARBA00022777"/>
    </source>
</evidence>
<proteinExistence type="predicted"/>
<feature type="domain" description="Response regulatory" evidence="9">
    <location>
        <begin position="400"/>
        <end position="515"/>
    </location>
</feature>
<dbReference type="Gene3D" id="3.30.450.20">
    <property type="entry name" value="PAS domain"/>
    <property type="match status" value="3"/>
</dbReference>
<dbReference type="InterPro" id="IPR001610">
    <property type="entry name" value="PAC"/>
</dbReference>
<dbReference type="CDD" id="cd06170">
    <property type="entry name" value="LuxR_C_like"/>
    <property type="match status" value="1"/>
</dbReference>
<protein>
    <recommendedName>
        <fullName evidence="2">histidine kinase</fullName>
        <ecNumber evidence="2">2.7.13.3</ecNumber>
    </recommendedName>
</protein>
<evidence type="ECO:0000259" key="9">
    <source>
        <dbReference type="PROSITE" id="PS50110"/>
    </source>
</evidence>
<dbReference type="Pfam" id="PF00072">
    <property type="entry name" value="Response_reg"/>
    <property type="match status" value="1"/>
</dbReference>
<feature type="domain" description="PAC" evidence="10">
    <location>
        <begin position="224"/>
        <end position="276"/>
    </location>
</feature>
<evidence type="ECO:0000256" key="4">
    <source>
        <dbReference type="ARBA" id="ARBA00022679"/>
    </source>
</evidence>
<dbReference type="AlphaFoldDB" id="A0A5B8LGQ7"/>
<keyword evidence="6" id="KW-0238">DNA-binding</keyword>
<dbReference type="GO" id="GO:0003677">
    <property type="term" value="F:DNA binding"/>
    <property type="evidence" value="ECO:0007669"/>
    <property type="project" value="UniProtKB-KW"/>
</dbReference>
<dbReference type="InterPro" id="IPR000792">
    <property type="entry name" value="Tscrpt_reg_LuxR_C"/>
</dbReference>
<dbReference type="InterPro" id="IPR013656">
    <property type="entry name" value="PAS_4"/>
</dbReference>
<evidence type="ECO:0000256" key="2">
    <source>
        <dbReference type="ARBA" id="ARBA00012438"/>
    </source>
</evidence>
<dbReference type="PROSITE" id="PS50113">
    <property type="entry name" value="PAC"/>
    <property type="match status" value="2"/>
</dbReference>
<dbReference type="PRINTS" id="PR00038">
    <property type="entry name" value="HTHLUXR"/>
</dbReference>
<dbReference type="InterPro" id="IPR001789">
    <property type="entry name" value="Sig_transdc_resp-reg_receiver"/>
</dbReference>
<dbReference type="Gene3D" id="1.10.10.10">
    <property type="entry name" value="Winged helix-like DNA-binding domain superfamily/Winged helix DNA-binding domain"/>
    <property type="match status" value="1"/>
</dbReference>
<keyword evidence="3 7" id="KW-0597">Phosphoprotein</keyword>
<dbReference type="InterPro" id="IPR011006">
    <property type="entry name" value="CheY-like_superfamily"/>
</dbReference>
<feature type="modified residue" description="4-aspartylphosphate" evidence="7">
    <location>
        <position position="449"/>
    </location>
</feature>
<dbReference type="InterPro" id="IPR013655">
    <property type="entry name" value="PAS_fold_3"/>
</dbReference>
<dbReference type="SMART" id="SM00091">
    <property type="entry name" value="PAS"/>
    <property type="match status" value="3"/>
</dbReference>
<dbReference type="PROSITE" id="PS50110">
    <property type="entry name" value="RESPONSE_REGULATORY"/>
    <property type="match status" value="1"/>
</dbReference>
<gene>
    <name evidence="11" type="ORF">FPZ24_04590</name>
</gene>
<dbReference type="Gene3D" id="3.40.50.2300">
    <property type="match status" value="1"/>
</dbReference>
<reference evidence="11 12" key="1">
    <citation type="submission" date="2019-07" db="EMBL/GenBank/DDBJ databases">
        <title>Full genome sequence of Sphingomonas sp. 4R-6-7(HKS19).</title>
        <authorList>
            <person name="Im W.-T."/>
        </authorList>
    </citation>
    <scope>NUCLEOTIDE SEQUENCE [LARGE SCALE GENOMIC DNA]</scope>
    <source>
        <strain evidence="11 12">HKS19</strain>
    </source>
</reference>
<dbReference type="PANTHER" id="PTHR43304">
    <property type="entry name" value="PHYTOCHROME-LIKE PROTEIN CPH1"/>
    <property type="match status" value="1"/>
</dbReference>
<evidence type="ECO:0000256" key="7">
    <source>
        <dbReference type="PROSITE-ProRule" id="PRU00169"/>
    </source>
</evidence>
<dbReference type="InterPro" id="IPR016032">
    <property type="entry name" value="Sig_transdc_resp-reg_C-effctor"/>
</dbReference>
<dbReference type="OrthoDB" id="9782655at2"/>
<keyword evidence="4" id="KW-0808">Transferase</keyword>
<dbReference type="Pfam" id="PF08448">
    <property type="entry name" value="PAS_4"/>
    <property type="match status" value="1"/>
</dbReference>
<dbReference type="Pfam" id="PF00196">
    <property type="entry name" value="GerE"/>
    <property type="match status" value="1"/>
</dbReference>
<evidence type="ECO:0000313" key="12">
    <source>
        <dbReference type="Proteomes" id="UP000315673"/>
    </source>
</evidence>
<dbReference type="InterPro" id="IPR035965">
    <property type="entry name" value="PAS-like_dom_sf"/>
</dbReference>
<dbReference type="SMART" id="SM00086">
    <property type="entry name" value="PAC"/>
    <property type="match status" value="2"/>
</dbReference>
<evidence type="ECO:0000313" key="11">
    <source>
        <dbReference type="EMBL" id="QDZ06844.1"/>
    </source>
</evidence>
<dbReference type="EMBL" id="CP042306">
    <property type="protein sequence ID" value="QDZ06844.1"/>
    <property type="molecule type" value="Genomic_DNA"/>
</dbReference>
<evidence type="ECO:0000259" key="8">
    <source>
        <dbReference type="PROSITE" id="PS50043"/>
    </source>
</evidence>
<dbReference type="EC" id="2.7.13.3" evidence="2"/>
<dbReference type="PROSITE" id="PS50043">
    <property type="entry name" value="HTH_LUXR_2"/>
    <property type="match status" value="1"/>
</dbReference>
<dbReference type="Pfam" id="PF08447">
    <property type="entry name" value="PAS_3"/>
    <property type="match status" value="2"/>
</dbReference>
<dbReference type="KEGG" id="spai:FPZ24_04590"/>
<organism evidence="11 12">
    <name type="scientific">Sphingomonas panacisoli</name>
    <dbReference type="NCBI Taxonomy" id="1813879"/>
    <lineage>
        <taxon>Bacteria</taxon>
        <taxon>Pseudomonadati</taxon>
        <taxon>Pseudomonadota</taxon>
        <taxon>Alphaproteobacteria</taxon>
        <taxon>Sphingomonadales</taxon>
        <taxon>Sphingomonadaceae</taxon>
        <taxon>Sphingomonas</taxon>
    </lineage>
</organism>
<dbReference type="InterPro" id="IPR036388">
    <property type="entry name" value="WH-like_DNA-bd_sf"/>
</dbReference>
<dbReference type="NCBIfam" id="TIGR00229">
    <property type="entry name" value="sensory_box"/>
    <property type="match status" value="2"/>
</dbReference>
<dbReference type="SUPFAM" id="SSF55785">
    <property type="entry name" value="PYP-like sensor domain (PAS domain)"/>
    <property type="match status" value="3"/>
</dbReference>
<dbReference type="InterPro" id="IPR052162">
    <property type="entry name" value="Sensor_kinase/Photoreceptor"/>
</dbReference>
<dbReference type="GO" id="GO:0006355">
    <property type="term" value="P:regulation of DNA-templated transcription"/>
    <property type="evidence" value="ECO:0007669"/>
    <property type="project" value="InterPro"/>
</dbReference>
<dbReference type="SMART" id="SM00421">
    <property type="entry name" value="HTH_LUXR"/>
    <property type="match status" value="1"/>
</dbReference>
<dbReference type="InterPro" id="IPR000700">
    <property type="entry name" value="PAS-assoc_C"/>
</dbReference>
<evidence type="ECO:0000256" key="6">
    <source>
        <dbReference type="ARBA" id="ARBA00023125"/>
    </source>
</evidence>